<feature type="domain" description="FecR protein" evidence="2">
    <location>
        <begin position="117"/>
        <end position="210"/>
    </location>
</feature>
<evidence type="ECO:0000313" key="4">
    <source>
        <dbReference type="EMBL" id="SEM54807.1"/>
    </source>
</evidence>
<dbReference type="PANTHER" id="PTHR30273">
    <property type="entry name" value="PERIPLASMIC SIGNAL SENSOR AND SIGMA FACTOR ACTIVATOR FECR-RELATED"/>
    <property type="match status" value="1"/>
</dbReference>
<evidence type="ECO:0000259" key="2">
    <source>
        <dbReference type="Pfam" id="PF04773"/>
    </source>
</evidence>
<dbReference type="AlphaFoldDB" id="A0A1H7ZBE0"/>
<dbReference type="PANTHER" id="PTHR30273:SF2">
    <property type="entry name" value="PROTEIN FECR"/>
    <property type="match status" value="1"/>
</dbReference>
<dbReference type="RefSeq" id="WP_093332760.1">
    <property type="nucleotide sequence ID" value="NZ_FOAF01000015.1"/>
</dbReference>
<dbReference type="Gene3D" id="3.55.50.30">
    <property type="match status" value="1"/>
</dbReference>
<accession>A0A1H7ZBE0</accession>
<name>A0A1H7ZBE0_OLID1</name>
<keyword evidence="1" id="KW-1133">Transmembrane helix</keyword>
<dbReference type="OrthoDB" id="1523735at2"/>
<dbReference type="InterPro" id="IPR006860">
    <property type="entry name" value="FecR"/>
</dbReference>
<reference evidence="5" key="1">
    <citation type="submission" date="2016-10" db="EMBL/GenBank/DDBJ databases">
        <authorList>
            <person name="Varghese N."/>
            <person name="Submissions S."/>
        </authorList>
    </citation>
    <scope>NUCLEOTIDE SEQUENCE [LARGE SCALE GENOMIC DNA]</scope>
    <source>
        <strain evidence="5">DSM 18733</strain>
    </source>
</reference>
<gene>
    <name evidence="4" type="ORF">SAMN05661044_05471</name>
</gene>
<dbReference type="STRING" id="407022.SAMN05661044_05471"/>
<evidence type="ECO:0000313" key="5">
    <source>
        <dbReference type="Proteomes" id="UP000199421"/>
    </source>
</evidence>
<organism evidence="4 5">
    <name type="scientific">Olivibacter domesticus</name>
    <name type="common">Pseudosphingobacterium domesticum</name>
    <dbReference type="NCBI Taxonomy" id="407022"/>
    <lineage>
        <taxon>Bacteria</taxon>
        <taxon>Pseudomonadati</taxon>
        <taxon>Bacteroidota</taxon>
        <taxon>Sphingobacteriia</taxon>
        <taxon>Sphingobacteriales</taxon>
        <taxon>Sphingobacteriaceae</taxon>
        <taxon>Olivibacter</taxon>
    </lineage>
</organism>
<dbReference type="InterPro" id="IPR012373">
    <property type="entry name" value="Ferrdict_sens_TM"/>
</dbReference>
<feature type="transmembrane region" description="Helical" evidence="1">
    <location>
        <begin position="85"/>
        <end position="107"/>
    </location>
</feature>
<dbReference type="GO" id="GO:0016989">
    <property type="term" value="F:sigma factor antagonist activity"/>
    <property type="evidence" value="ECO:0007669"/>
    <property type="project" value="TreeGrafter"/>
</dbReference>
<sequence length="341" mass="39412">MSQDRLIELITKEFTGELTVSEANELALLLEDKLLKERYNLLKAYLLDNDADHSADERVFKKIKTKIAQREEIPFFLPKSKNKWYLWRIAAAVVLILIGFVVVLPYLTEISSRQVAYTERAAKKSFTLPDGSKVVLNAESKLVYPKAFDDKYRRVTLIGEGFFDVAKDPKRPFVIHTEQMDIKVLGTSFNLKSYPNDQFSETTLLSGAIEVTLKNRPADRVTLRPSEKLIVKNPDIEDQHTGDPETNDALTQVTHFQKIDNTVVETSWIYDKLIFKDRSFADISKMLERTYDVKIDFRNQQLKLLKFTGHFEMESVTDILNALRLVEPFSYTIEHKKIIIL</sequence>
<dbReference type="Pfam" id="PF16344">
    <property type="entry name" value="FecR_C"/>
    <property type="match status" value="1"/>
</dbReference>
<protein>
    <submittedName>
        <fullName evidence="4">FecR family protein</fullName>
    </submittedName>
</protein>
<evidence type="ECO:0000259" key="3">
    <source>
        <dbReference type="Pfam" id="PF16344"/>
    </source>
</evidence>
<feature type="domain" description="Protein FecR C-terminal" evidence="3">
    <location>
        <begin position="272"/>
        <end position="340"/>
    </location>
</feature>
<evidence type="ECO:0000256" key="1">
    <source>
        <dbReference type="SAM" id="Phobius"/>
    </source>
</evidence>
<proteinExistence type="predicted"/>
<dbReference type="Gene3D" id="2.60.120.1440">
    <property type="match status" value="1"/>
</dbReference>
<dbReference type="EMBL" id="FOAF01000015">
    <property type="protein sequence ID" value="SEM54807.1"/>
    <property type="molecule type" value="Genomic_DNA"/>
</dbReference>
<dbReference type="InterPro" id="IPR032508">
    <property type="entry name" value="FecR_C"/>
</dbReference>
<keyword evidence="5" id="KW-1185">Reference proteome</keyword>
<dbReference type="Proteomes" id="UP000199421">
    <property type="component" value="Unassembled WGS sequence"/>
</dbReference>
<keyword evidence="1" id="KW-0812">Transmembrane</keyword>
<dbReference type="PIRSF" id="PIRSF018266">
    <property type="entry name" value="FecR"/>
    <property type="match status" value="1"/>
</dbReference>
<keyword evidence="1" id="KW-0472">Membrane</keyword>
<dbReference type="Pfam" id="PF04773">
    <property type="entry name" value="FecR"/>
    <property type="match status" value="1"/>
</dbReference>